<proteinExistence type="predicted"/>
<dbReference type="EMBL" id="CP077062">
    <property type="protein sequence ID" value="QWZ09895.1"/>
    <property type="molecule type" value="Genomic_DNA"/>
</dbReference>
<dbReference type="KEGG" id="nps:KRR39_09285"/>
<keyword evidence="2" id="KW-1185">Reference proteome</keyword>
<sequence>MAARAVTEGDLGAWLLKCDPRVNPELLTTAGTGVVRVTSRCVVPGYRAAMMQEGDRVLLWVSGDGRRMARGIWGLGRVTGVVDQTADRPAVPVDIPLFPSALADADLRVAGIDDLEVQRMPAGSNPSWVSRQQWADIEPLLGAAHRS</sequence>
<dbReference type="Proteomes" id="UP000683575">
    <property type="component" value="Chromosome"/>
</dbReference>
<organism evidence="1 2">
    <name type="scientific">Nocardioides panacis</name>
    <dbReference type="NCBI Taxonomy" id="2849501"/>
    <lineage>
        <taxon>Bacteria</taxon>
        <taxon>Bacillati</taxon>
        <taxon>Actinomycetota</taxon>
        <taxon>Actinomycetes</taxon>
        <taxon>Propionibacteriales</taxon>
        <taxon>Nocardioidaceae</taxon>
        <taxon>Nocardioides</taxon>
    </lineage>
</organism>
<evidence type="ECO:0000313" key="2">
    <source>
        <dbReference type="Proteomes" id="UP000683575"/>
    </source>
</evidence>
<dbReference type="AlphaFoldDB" id="A0A975T1H8"/>
<protein>
    <submittedName>
        <fullName evidence="1">EVE domain-containing protein</fullName>
    </submittedName>
</protein>
<name>A0A975T1H8_9ACTN</name>
<evidence type="ECO:0000313" key="1">
    <source>
        <dbReference type="EMBL" id="QWZ09895.1"/>
    </source>
</evidence>
<dbReference type="RefSeq" id="WP_216941741.1">
    <property type="nucleotide sequence ID" value="NZ_CP077062.1"/>
</dbReference>
<gene>
    <name evidence="1" type="ORF">KRR39_09285</name>
</gene>
<reference evidence="1" key="1">
    <citation type="submission" date="2021-06" db="EMBL/GenBank/DDBJ databases">
        <title>Complete genome sequence of Nocardioides sp. G188.</title>
        <authorList>
            <person name="Im W.-T."/>
        </authorList>
    </citation>
    <scope>NUCLEOTIDE SEQUENCE</scope>
    <source>
        <strain evidence="1">G188</strain>
    </source>
</reference>
<accession>A0A975T1H8</accession>